<evidence type="ECO:0000256" key="4">
    <source>
        <dbReference type="ARBA" id="ARBA00022806"/>
    </source>
</evidence>
<dbReference type="InterPro" id="IPR011335">
    <property type="entry name" value="Restrct_endonuc-II-like"/>
</dbReference>
<dbReference type="GO" id="GO:0006281">
    <property type="term" value="P:DNA repair"/>
    <property type="evidence" value="ECO:0007669"/>
    <property type="project" value="UniProtKB-KW"/>
</dbReference>
<reference evidence="9 10" key="1">
    <citation type="journal article" date="2004" name="Extremophiles">
        <title>Halobacillus locisalis sp. nov., a halophilic bacterium isolated from a marine solar saltern of the Yellow Sea in Korea.</title>
        <authorList>
            <person name="Yoon J.H."/>
            <person name="Kang K.H."/>
            <person name="Oh T.K."/>
            <person name="Park Y.H."/>
        </authorList>
    </citation>
    <scope>NUCLEOTIDE SEQUENCE [LARGE SCALE GENOMIC DNA]</scope>
    <source>
        <strain evidence="9 10">KCTC 3788</strain>
    </source>
</reference>
<comment type="caution">
    <text evidence="9">The sequence shown here is derived from an EMBL/GenBank/DDBJ whole genome shotgun (WGS) entry which is preliminary data.</text>
</comment>
<keyword evidence="10" id="KW-1185">Reference proteome</keyword>
<dbReference type="GO" id="GO:0016787">
    <property type="term" value="F:hydrolase activity"/>
    <property type="evidence" value="ECO:0007669"/>
    <property type="project" value="UniProtKB-KW"/>
</dbReference>
<keyword evidence="5" id="KW-0067">ATP-binding</keyword>
<dbReference type="GO" id="GO:0005524">
    <property type="term" value="F:ATP binding"/>
    <property type="evidence" value="ECO:0007669"/>
    <property type="project" value="UniProtKB-KW"/>
</dbReference>
<name>A0A838CXG7_9BACI</name>
<gene>
    <name evidence="9" type="ORF">H0266_18340</name>
</gene>
<protein>
    <submittedName>
        <fullName evidence="9">PD-(D/E)XK nuclease family protein</fullName>
    </submittedName>
</protein>
<evidence type="ECO:0000256" key="5">
    <source>
        <dbReference type="ARBA" id="ARBA00022840"/>
    </source>
</evidence>
<dbReference type="GO" id="GO:0003677">
    <property type="term" value="F:DNA binding"/>
    <property type="evidence" value="ECO:0007669"/>
    <property type="project" value="UniProtKB-KW"/>
</dbReference>
<feature type="domain" description="PD-(D/E)XK endonuclease-like" evidence="8">
    <location>
        <begin position="3"/>
        <end position="229"/>
    </location>
</feature>
<organism evidence="9 10">
    <name type="scientific">Halobacillus locisalis</name>
    <dbReference type="NCBI Taxonomy" id="220753"/>
    <lineage>
        <taxon>Bacteria</taxon>
        <taxon>Bacillati</taxon>
        <taxon>Bacillota</taxon>
        <taxon>Bacilli</taxon>
        <taxon>Bacillales</taxon>
        <taxon>Bacillaceae</taxon>
        <taxon>Halobacillus</taxon>
    </lineage>
</organism>
<evidence type="ECO:0000259" key="8">
    <source>
        <dbReference type="Pfam" id="PF12705"/>
    </source>
</evidence>
<dbReference type="RefSeq" id="WP_181473903.1">
    <property type="nucleotide sequence ID" value="NZ_JACEFG010000005.1"/>
</dbReference>
<evidence type="ECO:0000256" key="3">
    <source>
        <dbReference type="ARBA" id="ARBA00022801"/>
    </source>
</evidence>
<dbReference type="Pfam" id="PF12705">
    <property type="entry name" value="PDDEXK_1"/>
    <property type="match status" value="1"/>
</dbReference>
<proteinExistence type="predicted"/>
<evidence type="ECO:0000256" key="6">
    <source>
        <dbReference type="ARBA" id="ARBA00023125"/>
    </source>
</evidence>
<evidence type="ECO:0000313" key="10">
    <source>
        <dbReference type="Proteomes" id="UP000571017"/>
    </source>
</evidence>
<keyword evidence="1" id="KW-0547">Nucleotide-binding</keyword>
<sequence>MQTFSYSRLKLYETCPQRFFYKYVKGMQEEVTRPLALGKAVHKAIECLLNGFSVDESVANGIIDVNFHEEVSREDILYFLERTPFGNLRGETELHFRTPLFDYENSPEIQGFLDLWDRANNRITDFKTNYKPYHIEDNYQLALYAWAMKKVNNLEGDVKGSLLFLRQRGVSSTTFTEAKMNEAVTWARNLVNEIRFKLELLEFDSTKQNELFPYKPSIQCEHCPFAYKCFRDNPYPVKNTIIGEINYDENND</sequence>
<keyword evidence="7" id="KW-0234">DNA repair</keyword>
<dbReference type="EMBL" id="JACEFG010000005">
    <property type="protein sequence ID" value="MBA2176842.1"/>
    <property type="molecule type" value="Genomic_DNA"/>
</dbReference>
<evidence type="ECO:0000256" key="2">
    <source>
        <dbReference type="ARBA" id="ARBA00022763"/>
    </source>
</evidence>
<dbReference type="GO" id="GO:0004386">
    <property type="term" value="F:helicase activity"/>
    <property type="evidence" value="ECO:0007669"/>
    <property type="project" value="UniProtKB-KW"/>
</dbReference>
<keyword evidence="4" id="KW-0347">Helicase</keyword>
<accession>A0A838CXG7</accession>
<dbReference type="InterPro" id="IPR011604">
    <property type="entry name" value="PDDEXK-like_dom_sf"/>
</dbReference>
<dbReference type="SUPFAM" id="SSF52980">
    <property type="entry name" value="Restriction endonuclease-like"/>
    <property type="match status" value="1"/>
</dbReference>
<dbReference type="Proteomes" id="UP000571017">
    <property type="component" value="Unassembled WGS sequence"/>
</dbReference>
<evidence type="ECO:0000313" key="9">
    <source>
        <dbReference type="EMBL" id="MBA2176842.1"/>
    </source>
</evidence>
<keyword evidence="3" id="KW-0378">Hydrolase</keyword>
<dbReference type="AlphaFoldDB" id="A0A838CXG7"/>
<keyword evidence="2" id="KW-0227">DNA damage</keyword>
<evidence type="ECO:0000256" key="1">
    <source>
        <dbReference type="ARBA" id="ARBA00022741"/>
    </source>
</evidence>
<evidence type="ECO:0000256" key="7">
    <source>
        <dbReference type="ARBA" id="ARBA00023204"/>
    </source>
</evidence>
<keyword evidence="6" id="KW-0238">DNA-binding</keyword>
<dbReference type="Gene3D" id="3.90.320.10">
    <property type="match status" value="1"/>
</dbReference>
<dbReference type="InterPro" id="IPR038726">
    <property type="entry name" value="PDDEXK_AddAB-type"/>
</dbReference>